<dbReference type="SUPFAM" id="SSF54001">
    <property type="entry name" value="Cysteine proteinases"/>
    <property type="match status" value="1"/>
</dbReference>
<name>A0A081NDU2_9GAMM</name>
<dbReference type="AlphaFoldDB" id="A0A081NDU2"/>
<dbReference type="Proteomes" id="UP000028073">
    <property type="component" value="Unassembled WGS sequence"/>
</dbReference>
<accession>A0A081NDU2</accession>
<dbReference type="Gene3D" id="3.90.1720.10">
    <property type="entry name" value="endopeptidase domain like (from Nostoc punctiforme)"/>
    <property type="match status" value="1"/>
</dbReference>
<dbReference type="Pfam" id="PF05708">
    <property type="entry name" value="Peptidase_C92"/>
    <property type="match status" value="1"/>
</dbReference>
<dbReference type="eggNOG" id="COG0791">
    <property type="taxonomic scope" value="Bacteria"/>
</dbReference>
<dbReference type="InterPro" id="IPR038765">
    <property type="entry name" value="Papain-like_cys_pep_sf"/>
</dbReference>
<dbReference type="EMBL" id="JOKH01000005">
    <property type="protein sequence ID" value="KEQ16615.1"/>
    <property type="molecule type" value="Genomic_DNA"/>
</dbReference>
<reference evidence="1 2" key="1">
    <citation type="submission" date="2014-06" db="EMBL/GenBank/DDBJ databases">
        <title>Whole Genome Sequences of Three Symbiotic Endozoicomonas Bacteria.</title>
        <authorList>
            <person name="Neave M.J."/>
            <person name="Apprill A."/>
            <person name="Voolstra C.R."/>
        </authorList>
    </citation>
    <scope>NUCLEOTIDE SEQUENCE [LARGE SCALE GENOMIC DNA]</scope>
    <source>
        <strain evidence="1 2">DSM 25634</strain>
    </source>
</reference>
<evidence type="ECO:0000313" key="1">
    <source>
        <dbReference type="EMBL" id="KEQ16615.1"/>
    </source>
</evidence>
<proteinExistence type="predicted"/>
<gene>
    <name evidence="1" type="ORF">GZ78_22575</name>
</gene>
<sequence length="221" mass="24718">MIEQPNSLPVLDLQKGDLLFQLRKGGELEWIISRLFAGYNGMALNHVAIATGREELVEAVMPKVQKIALTQFIDKSVCDGLGRPCILVARLKSPWQSLVDDALAFTDDQLHIRYNSDFSPDSQAHSDIRSRAWYCSALVLEAFRKANEGEPIFPETPMGFRDLETGEIFPYWTEFYQKMGQPVPEGQPGSHPALLSCSDKLDVIRVMGQLPARQAANEQLA</sequence>
<dbReference type="InterPro" id="IPR024453">
    <property type="entry name" value="Peptidase_C92"/>
</dbReference>
<protein>
    <submittedName>
        <fullName evidence="1">Uncharacterized protein</fullName>
    </submittedName>
</protein>
<comment type="caution">
    <text evidence="1">The sequence shown here is derived from an EMBL/GenBank/DDBJ whole genome shotgun (WGS) entry which is preliminary data.</text>
</comment>
<keyword evidence="2" id="KW-1185">Reference proteome</keyword>
<organism evidence="1 2">
    <name type="scientific">Endozoicomonas numazuensis</name>
    <dbReference type="NCBI Taxonomy" id="1137799"/>
    <lineage>
        <taxon>Bacteria</taxon>
        <taxon>Pseudomonadati</taxon>
        <taxon>Pseudomonadota</taxon>
        <taxon>Gammaproteobacteria</taxon>
        <taxon>Oceanospirillales</taxon>
        <taxon>Endozoicomonadaceae</taxon>
        <taxon>Endozoicomonas</taxon>
    </lineage>
</organism>
<evidence type="ECO:0000313" key="2">
    <source>
        <dbReference type="Proteomes" id="UP000028073"/>
    </source>
</evidence>